<protein>
    <submittedName>
        <fullName evidence="2">NADPH-dependent ferric siderophore reductase</fullName>
    </submittedName>
</protein>
<dbReference type="CDD" id="cd06193">
    <property type="entry name" value="siderophore_interacting"/>
    <property type="match status" value="1"/>
</dbReference>
<dbReference type="RefSeq" id="WP_102162756.1">
    <property type="nucleotide sequence ID" value="NZ_PNFZ01000007.1"/>
</dbReference>
<proteinExistence type="predicted"/>
<dbReference type="Gene3D" id="2.40.30.10">
    <property type="entry name" value="Translation factors"/>
    <property type="match status" value="1"/>
</dbReference>
<name>A0A2N6PFD5_9MICO</name>
<dbReference type="GO" id="GO:0016491">
    <property type="term" value="F:oxidoreductase activity"/>
    <property type="evidence" value="ECO:0007669"/>
    <property type="project" value="InterPro"/>
</dbReference>
<dbReference type="InterPro" id="IPR039261">
    <property type="entry name" value="FNR_nucleotide-bd"/>
</dbReference>
<dbReference type="Gene3D" id="3.40.50.80">
    <property type="entry name" value="Nucleotide-binding domain of ferredoxin-NADP reductase (FNR) module"/>
    <property type="match status" value="1"/>
</dbReference>
<gene>
    <name evidence="2" type="ORF">CJ198_11520</name>
</gene>
<dbReference type="Pfam" id="PF08021">
    <property type="entry name" value="FAD_binding_9"/>
    <property type="match status" value="1"/>
</dbReference>
<dbReference type="InterPro" id="IPR017927">
    <property type="entry name" value="FAD-bd_FR_type"/>
</dbReference>
<dbReference type="InterPro" id="IPR007037">
    <property type="entry name" value="SIP_rossman_dom"/>
</dbReference>
<dbReference type="AlphaFoldDB" id="A0A2N6PFD5"/>
<dbReference type="InterPro" id="IPR039374">
    <property type="entry name" value="SIP_fam"/>
</dbReference>
<dbReference type="PANTHER" id="PTHR30157:SF0">
    <property type="entry name" value="NADPH-DEPENDENT FERRIC-CHELATE REDUCTASE"/>
    <property type="match status" value="1"/>
</dbReference>
<dbReference type="InterPro" id="IPR013113">
    <property type="entry name" value="SIP_FAD-bd"/>
</dbReference>
<reference evidence="2 3" key="1">
    <citation type="submission" date="2017-09" db="EMBL/GenBank/DDBJ databases">
        <title>Bacterial strain isolated from the female urinary microbiota.</title>
        <authorList>
            <person name="Thomas-White K."/>
            <person name="Kumar N."/>
            <person name="Forster S."/>
            <person name="Putonti C."/>
            <person name="Lawley T."/>
            <person name="Wolfe A.J."/>
        </authorList>
    </citation>
    <scope>NUCLEOTIDE SEQUENCE [LARGE SCALE GENOMIC DNA]</scope>
    <source>
        <strain evidence="2 3">UMB0680</strain>
    </source>
</reference>
<dbReference type="Proteomes" id="UP000235703">
    <property type="component" value="Unassembled WGS sequence"/>
</dbReference>
<evidence type="ECO:0000313" key="2">
    <source>
        <dbReference type="EMBL" id="PMB97407.1"/>
    </source>
</evidence>
<evidence type="ECO:0000259" key="1">
    <source>
        <dbReference type="PROSITE" id="PS51384"/>
    </source>
</evidence>
<feature type="domain" description="FAD-binding FR-type" evidence="1">
    <location>
        <begin position="7"/>
        <end position="131"/>
    </location>
</feature>
<accession>A0A2N6PFD5</accession>
<organism evidence="2 3">
    <name type="scientific">Brevibacterium luteolum</name>
    <dbReference type="NCBI Taxonomy" id="199591"/>
    <lineage>
        <taxon>Bacteria</taxon>
        <taxon>Bacillati</taxon>
        <taxon>Actinomycetota</taxon>
        <taxon>Actinomycetes</taxon>
        <taxon>Micrococcales</taxon>
        <taxon>Brevibacteriaceae</taxon>
        <taxon>Brevibacterium</taxon>
    </lineage>
</organism>
<dbReference type="PROSITE" id="PS51384">
    <property type="entry name" value="FAD_FR"/>
    <property type="match status" value="1"/>
</dbReference>
<dbReference type="OrthoDB" id="9814826at2"/>
<evidence type="ECO:0000313" key="3">
    <source>
        <dbReference type="Proteomes" id="UP000235703"/>
    </source>
</evidence>
<dbReference type="Pfam" id="PF04954">
    <property type="entry name" value="SIP"/>
    <property type="match status" value="1"/>
</dbReference>
<dbReference type="EMBL" id="PNFZ01000007">
    <property type="protein sequence ID" value="PMB97407.1"/>
    <property type="molecule type" value="Genomic_DNA"/>
</dbReference>
<dbReference type="SUPFAM" id="SSF63380">
    <property type="entry name" value="Riboflavin synthase domain-like"/>
    <property type="match status" value="1"/>
</dbReference>
<dbReference type="PANTHER" id="PTHR30157">
    <property type="entry name" value="FERRIC REDUCTASE, NADPH-DEPENDENT"/>
    <property type="match status" value="1"/>
</dbReference>
<keyword evidence="3" id="KW-1185">Reference proteome</keyword>
<dbReference type="InterPro" id="IPR017938">
    <property type="entry name" value="Riboflavin_synthase-like_b-brl"/>
</dbReference>
<sequence>MAPAKKRTLRHGTVTSRRWLSDELIRLTVTSSDLIGLDVPYTDHYIKLLFPPAGAEYAWPDDAAEVLEDRTRPDAPVTRTYTLRRVDTETGEAEIDFVIHGEEGLAGPWARDAEPGDRFAFFGPGGAWAPPAGVHIVLAGDESAAPAIAAALDALPAGTSATAFIEIAHQRARFEMPEPEDATLHWVARDGATPGTALAAAVRDFTPPAGEVAYFIHGVAEMIKDLRRFLFVERKVEKSAASISGYWRLGMTEDEWQSSKREFVAEMEASEQAATGS</sequence>
<comment type="caution">
    <text evidence="2">The sequence shown here is derived from an EMBL/GenBank/DDBJ whole genome shotgun (WGS) entry which is preliminary data.</text>
</comment>